<dbReference type="InterPro" id="IPR050706">
    <property type="entry name" value="Cyclic-di-GMP_PDE-like"/>
</dbReference>
<dbReference type="InterPro" id="IPR029787">
    <property type="entry name" value="Nucleotide_cyclase"/>
</dbReference>
<comment type="caution">
    <text evidence="3">The sequence shown here is derived from an EMBL/GenBank/DDBJ whole genome shotgun (WGS) entry which is preliminary data.</text>
</comment>
<dbReference type="PANTHER" id="PTHR33121:SF23">
    <property type="entry name" value="CYCLIC DI-GMP PHOSPHODIESTERASE PDEB"/>
    <property type="match status" value="1"/>
</dbReference>
<feature type="domain" description="EAL" evidence="1">
    <location>
        <begin position="166"/>
        <end position="411"/>
    </location>
</feature>
<organism evidence="3 4">
    <name type="scientific">Wenzhouxiangella sediminis</name>
    <dbReference type="NCBI Taxonomy" id="1792836"/>
    <lineage>
        <taxon>Bacteria</taxon>
        <taxon>Pseudomonadati</taxon>
        <taxon>Pseudomonadota</taxon>
        <taxon>Gammaproteobacteria</taxon>
        <taxon>Chromatiales</taxon>
        <taxon>Wenzhouxiangellaceae</taxon>
        <taxon>Wenzhouxiangella</taxon>
    </lineage>
</organism>
<evidence type="ECO:0000259" key="1">
    <source>
        <dbReference type="PROSITE" id="PS50883"/>
    </source>
</evidence>
<dbReference type="PANTHER" id="PTHR33121">
    <property type="entry name" value="CYCLIC DI-GMP PHOSPHODIESTERASE PDEF"/>
    <property type="match status" value="1"/>
</dbReference>
<evidence type="ECO:0000313" key="3">
    <source>
        <dbReference type="EMBL" id="RFF32406.1"/>
    </source>
</evidence>
<evidence type="ECO:0000313" key="4">
    <source>
        <dbReference type="Proteomes" id="UP000260351"/>
    </source>
</evidence>
<dbReference type="AlphaFoldDB" id="A0A3E1KCA2"/>
<sequence length="411" mass="45332">MMNAADLLRRLQDALNSGAQDGHGGVLFVRFDRASTLRDQLGYSGLEELGSGMAERADEAFENAAEILRFDWASMLVIARDTSWDRFDSTAESLFSALTERPYAVEDDEVAVTVSLAHARFDHRFTTVDELLLPLVRRVEALAEQGGNSMSAVCPGISAQKALDSSDHMLGLLMEALRTDGMKVVFQPLLATSGREEMESYQMLPRLAAGDGKLITAAEFLPLARDAALLPVLDRWMTIQASRLLRGRLESQRVRLFINQSEAILADVDRREWLVAHLEGEPGLAGRLVLEIPVEDAMAHMKGTAALLDIAAEHDVGVCLSHVDEHSRWSLLNGDLKADYVRMSPSFVSRLSADASLEKRFMELSVPARERGVRIIMPMIEDSQTAASMWRSGADYMQGNMIQAPEDSIAV</sequence>
<dbReference type="InterPro" id="IPR001633">
    <property type="entry name" value="EAL_dom"/>
</dbReference>
<accession>A0A3E1KCA2</accession>
<dbReference type="OrthoDB" id="7052318at2"/>
<name>A0A3E1KCA2_9GAMM</name>
<dbReference type="PROSITE" id="PS50887">
    <property type="entry name" value="GGDEF"/>
    <property type="match status" value="1"/>
</dbReference>
<dbReference type="SUPFAM" id="SSF55073">
    <property type="entry name" value="Nucleotide cyclase"/>
    <property type="match status" value="1"/>
</dbReference>
<reference evidence="3 4" key="1">
    <citation type="submission" date="2018-08" db="EMBL/GenBank/DDBJ databases">
        <title>Wenzhouxiangella salilacus sp. nov., a novel bacterium isolated from a saline lake in Xinjiang Province, China.</title>
        <authorList>
            <person name="Han S."/>
        </authorList>
    </citation>
    <scope>NUCLEOTIDE SEQUENCE [LARGE SCALE GENOMIC DNA]</scope>
    <source>
        <strain evidence="3 4">XDB06</strain>
    </source>
</reference>
<keyword evidence="4" id="KW-1185">Reference proteome</keyword>
<dbReference type="InterPro" id="IPR043128">
    <property type="entry name" value="Rev_trsase/Diguanyl_cyclase"/>
</dbReference>
<dbReference type="EMBL" id="QUZK01000009">
    <property type="protein sequence ID" value="RFF32406.1"/>
    <property type="molecule type" value="Genomic_DNA"/>
</dbReference>
<protein>
    <submittedName>
        <fullName evidence="3">EAL domain-containing protein</fullName>
    </submittedName>
</protein>
<dbReference type="PROSITE" id="PS50883">
    <property type="entry name" value="EAL"/>
    <property type="match status" value="1"/>
</dbReference>
<proteinExistence type="predicted"/>
<dbReference type="InterPro" id="IPR000160">
    <property type="entry name" value="GGDEF_dom"/>
</dbReference>
<feature type="domain" description="GGDEF" evidence="2">
    <location>
        <begin position="22"/>
        <end position="155"/>
    </location>
</feature>
<dbReference type="Pfam" id="PF00563">
    <property type="entry name" value="EAL"/>
    <property type="match status" value="1"/>
</dbReference>
<dbReference type="SUPFAM" id="SSF141868">
    <property type="entry name" value="EAL domain-like"/>
    <property type="match status" value="1"/>
</dbReference>
<dbReference type="Gene3D" id="3.20.20.450">
    <property type="entry name" value="EAL domain"/>
    <property type="match status" value="1"/>
</dbReference>
<evidence type="ECO:0000259" key="2">
    <source>
        <dbReference type="PROSITE" id="PS50887"/>
    </source>
</evidence>
<dbReference type="Proteomes" id="UP000260351">
    <property type="component" value="Unassembled WGS sequence"/>
</dbReference>
<dbReference type="CDD" id="cd01948">
    <property type="entry name" value="EAL"/>
    <property type="match status" value="1"/>
</dbReference>
<gene>
    <name evidence="3" type="ORF">DZC52_01465</name>
</gene>
<dbReference type="Gene3D" id="3.30.70.270">
    <property type="match status" value="1"/>
</dbReference>
<dbReference type="SMART" id="SM00052">
    <property type="entry name" value="EAL"/>
    <property type="match status" value="1"/>
</dbReference>
<dbReference type="GO" id="GO:0071111">
    <property type="term" value="F:cyclic-guanylate-specific phosphodiesterase activity"/>
    <property type="evidence" value="ECO:0007669"/>
    <property type="project" value="InterPro"/>
</dbReference>
<dbReference type="InterPro" id="IPR035919">
    <property type="entry name" value="EAL_sf"/>
</dbReference>